<organism evidence="1 2">
    <name type="scientific">Geomonas limicola</name>
    <dbReference type="NCBI Taxonomy" id="2740186"/>
    <lineage>
        <taxon>Bacteria</taxon>
        <taxon>Pseudomonadati</taxon>
        <taxon>Thermodesulfobacteriota</taxon>
        <taxon>Desulfuromonadia</taxon>
        <taxon>Geobacterales</taxon>
        <taxon>Geobacteraceae</taxon>
        <taxon>Geomonas</taxon>
    </lineage>
</organism>
<dbReference type="AlphaFoldDB" id="A0A6V8NAS6"/>
<dbReference type="EMBL" id="BLXZ01000006">
    <property type="protein sequence ID" value="GFO69550.1"/>
    <property type="molecule type" value="Genomic_DNA"/>
</dbReference>
<accession>A0A6V8NAS6</accession>
<dbReference type="RefSeq" id="WP_183362121.1">
    <property type="nucleotide sequence ID" value="NZ_BLXZ01000006.1"/>
</dbReference>
<evidence type="ECO:0000313" key="1">
    <source>
        <dbReference type="EMBL" id="GFO69550.1"/>
    </source>
</evidence>
<protein>
    <submittedName>
        <fullName evidence="1">Uncharacterized protein</fullName>
    </submittedName>
</protein>
<gene>
    <name evidence="1" type="ORF">GMLC_31290</name>
</gene>
<name>A0A6V8NAS6_9BACT</name>
<dbReference type="InterPro" id="IPR054686">
    <property type="entry name" value="GSU3473-like"/>
</dbReference>
<keyword evidence="2" id="KW-1185">Reference proteome</keyword>
<comment type="caution">
    <text evidence="1">The sequence shown here is derived from an EMBL/GenBank/DDBJ whole genome shotgun (WGS) entry which is preliminary data.</text>
</comment>
<dbReference type="NCBIfam" id="NF045719">
    <property type="entry name" value="GSU3473_fam"/>
    <property type="match status" value="1"/>
</dbReference>
<evidence type="ECO:0000313" key="2">
    <source>
        <dbReference type="Proteomes" id="UP000587586"/>
    </source>
</evidence>
<sequence>MILRVVFTSGETGLVQATDLDALIREEKIVAFCRSEGWVRIGFDQIRYLERPYAGPGRRWADLAQGRK</sequence>
<dbReference type="Proteomes" id="UP000587586">
    <property type="component" value="Unassembled WGS sequence"/>
</dbReference>
<proteinExistence type="predicted"/>
<reference evidence="2" key="1">
    <citation type="submission" date="2020-06" db="EMBL/GenBank/DDBJ databases">
        <title>Draft genomic sequecing of Geomonas sp. Red745.</title>
        <authorList>
            <person name="Itoh H."/>
            <person name="Xu Z.X."/>
            <person name="Ushijima N."/>
            <person name="Masuda Y."/>
            <person name="Shiratori Y."/>
            <person name="Senoo K."/>
        </authorList>
    </citation>
    <scope>NUCLEOTIDE SEQUENCE [LARGE SCALE GENOMIC DNA]</scope>
    <source>
        <strain evidence="2">Red745</strain>
    </source>
</reference>